<dbReference type="PANTHER" id="PTHR39186">
    <property type="entry name" value="DUF2071 FAMILY PROTEIN"/>
    <property type="match status" value="1"/>
</dbReference>
<gene>
    <name evidence="2" type="ORF">B1756_07390</name>
</gene>
<dbReference type="GeneID" id="32893892"/>
<dbReference type="AlphaFoldDB" id="A0A2Z2HR12"/>
<dbReference type="InterPro" id="IPR023375">
    <property type="entry name" value="ADC_dom_sf"/>
</dbReference>
<dbReference type="EMBL" id="CP019893">
    <property type="protein sequence ID" value="ARS89581.1"/>
    <property type="molecule type" value="Genomic_DNA"/>
</dbReference>
<evidence type="ECO:0008006" key="4">
    <source>
        <dbReference type="Google" id="ProtNLM"/>
    </source>
</evidence>
<name>A0A2Z2HR12_9EURY</name>
<reference evidence="3" key="1">
    <citation type="submission" date="2017-02" db="EMBL/GenBank/DDBJ databases">
        <title>Natronthermophilus aegyptiacus gen. nov.,sp. nov., an aerobic, extremely halophilic alkalithermophilic archaeon isolated from the athalassohaline Wadi An Natrun, Egypt.</title>
        <authorList>
            <person name="Zhao B."/>
        </authorList>
    </citation>
    <scope>NUCLEOTIDE SEQUENCE [LARGE SCALE GENOMIC DNA]</scope>
    <source>
        <strain evidence="3">JW/NM-HA 15</strain>
    </source>
</reference>
<protein>
    <recommendedName>
        <fullName evidence="4">DUF2071 domain-containing protein</fullName>
    </recommendedName>
</protein>
<dbReference type="Pfam" id="PF09844">
    <property type="entry name" value="DUF2071"/>
    <property type="match status" value="1"/>
</dbReference>
<dbReference type="PANTHER" id="PTHR39186:SF1">
    <property type="entry name" value="DUF2071 DOMAIN-CONTAINING PROTEIN"/>
    <property type="match status" value="1"/>
</dbReference>
<accession>A0A2Z2HR12</accession>
<dbReference type="KEGG" id="naj:B1756_07390"/>
<sequence length="262" mass="29019">MTDPRSAQRRRVESTRPRNRIGPHVASTTWRHGAFVHWPVDPAALEALLPGQLTLETYDGNAWIGVLPFVFVNAGLRGTPSLLRTAVAELNVRTYVRWREDPGVYFFRIELGTPWLAAMLGRTTRMPVEYARMTVGAGEDRVGFVSRTPARPGTVGGTEGPDSPADVPAHFAITYEATGEPSRPEPGSLAHWLVERRRFFAPSSGSMLVGEVSHEPWPLQPATATIHENALFEIEPLPRPEGEPIVHYCDDLEMTAAIPRRV</sequence>
<dbReference type="InterPro" id="IPR018644">
    <property type="entry name" value="DUF2071"/>
</dbReference>
<dbReference type="OrthoDB" id="233478at2157"/>
<dbReference type="RefSeq" id="WP_086887958.1">
    <property type="nucleotide sequence ID" value="NZ_CP019893.1"/>
</dbReference>
<evidence type="ECO:0000256" key="1">
    <source>
        <dbReference type="SAM" id="MobiDB-lite"/>
    </source>
</evidence>
<organism evidence="2 3">
    <name type="scientific">Natrarchaeobaculum aegyptiacum</name>
    <dbReference type="NCBI Taxonomy" id="745377"/>
    <lineage>
        <taxon>Archaea</taxon>
        <taxon>Methanobacteriati</taxon>
        <taxon>Methanobacteriota</taxon>
        <taxon>Stenosarchaea group</taxon>
        <taxon>Halobacteria</taxon>
        <taxon>Halobacteriales</taxon>
        <taxon>Natrialbaceae</taxon>
        <taxon>Natrarchaeobaculum</taxon>
    </lineage>
</organism>
<proteinExistence type="predicted"/>
<feature type="region of interest" description="Disordered" evidence="1">
    <location>
        <begin position="1"/>
        <end position="23"/>
    </location>
</feature>
<dbReference type="Proteomes" id="UP000250088">
    <property type="component" value="Chromosome"/>
</dbReference>
<keyword evidence="3" id="KW-1185">Reference proteome</keyword>
<evidence type="ECO:0000313" key="3">
    <source>
        <dbReference type="Proteomes" id="UP000250088"/>
    </source>
</evidence>
<dbReference type="SUPFAM" id="SSF160104">
    <property type="entry name" value="Acetoacetate decarboxylase-like"/>
    <property type="match status" value="1"/>
</dbReference>
<evidence type="ECO:0000313" key="2">
    <source>
        <dbReference type="EMBL" id="ARS89581.1"/>
    </source>
</evidence>